<dbReference type="RefSeq" id="WP_004803220.1">
    <property type="nucleotide sequence ID" value="NZ_AUGJ01000001.1"/>
</dbReference>
<dbReference type="SMART" id="SM00986">
    <property type="entry name" value="UDG"/>
    <property type="match status" value="1"/>
</dbReference>
<evidence type="ECO:0000313" key="2">
    <source>
        <dbReference type="EMBL" id="EMD16343.1"/>
    </source>
</evidence>
<gene>
    <name evidence="2" type="ORF">HMPREF9943_01269</name>
</gene>
<proteinExistence type="predicted"/>
<dbReference type="PANTHER" id="PTHR42160">
    <property type="entry name" value="URACIL-DNA GLYCOSYLASE SUPERFAMILY PROTEIN"/>
    <property type="match status" value="1"/>
</dbReference>
<evidence type="ECO:0000259" key="1">
    <source>
        <dbReference type="SMART" id="SM00986"/>
    </source>
</evidence>
<name>M2NDN9_9FIRM</name>
<dbReference type="InterPro" id="IPR005122">
    <property type="entry name" value="Uracil-DNA_glycosylase-like"/>
</dbReference>
<dbReference type="Gene3D" id="3.40.470.10">
    <property type="entry name" value="Uracil-DNA glycosylase-like domain"/>
    <property type="match status" value="1"/>
</dbReference>
<dbReference type="eggNOG" id="COG1573">
    <property type="taxonomic scope" value="Bacteria"/>
</dbReference>
<comment type="caution">
    <text evidence="2">The sequence shown here is derived from an EMBL/GenBank/DDBJ whole genome shotgun (WGS) entry which is preliminary data.</text>
</comment>
<dbReference type="Pfam" id="PF03167">
    <property type="entry name" value="UDG"/>
    <property type="match status" value="1"/>
</dbReference>
<dbReference type="SMART" id="SM00987">
    <property type="entry name" value="UreE_C"/>
    <property type="match status" value="1"/>
</dbReference>
<evidence type="ECO:0000313" key="3">
    <source>
        <dbReference type="Proteomes" id="UP000011758"/>
    </source>
</evidence>
<keyword evidence="3" id="KW-1185">Reference proteome</keyword>
<organism evidence="2 3">
    <name type="scientific">Eggerthia catenaformis OT 569 = DSM 20559</name>
    <dbReference type="NCBI Taxonomy" id="999415"/>
    <lineage>
        <taxon>Bacteria</taxon>
        <taxon>Bacillati</taxon>
        <taxon>Bacillota</taxon>
        <taxon>Erysipelotrichia</taxon>
        <taxon>Erysipelotrichales</taxon>
        <taxon>Coprobacillaceae</taxon>
        <taxon>Eggerthia</taxon>
    </lineage>
</organism>
<feature type="domain" description="Uracil-DNA glycosylase-like" evidence="1">
    <location>
        <begin position="27"/>
        <end position="183"/>
    </location>
</feature>
<dbReference type="SUPFAM" id="SSF52141">
    <property type="entry name" value="Uracil-DNA glycosylase-like"/>
    <property type="match status" value="1"/>
</dbReference>
<dbReference type="PANTHER" id="PTHR42160:SF1">
    <property type="entry name" value="URACIL-DNA GLYCOSYLASE SUPERFAMILY PROTEIN"/>
    <property type="match status" value="1"/>
</dbReference>
<dbReference type="AlphaFoldDB" id="M2NDN9"/>
<reference evidence="2 3" key="1">
    <citation type="submission" date="2013-02" db="EMBL/GenBank/DDBJ databases">
        <title>The Genome Sequence of Lactobacillus catenaformis F0143.</title>
        <authorList>
            <consortium name="The Broad Institute Genome Sequencing Platform"/>
            <person name="Earl A."/>
            <person name="Ward D."/>
            <person name="Feldgarden M."/>
            <person name="Gevers D."/>
            <person name="Izard J."/>
            <person name="Blanton J.M."/>
            <person name="Mathney J."/>
            <person name="Dewhirst F.E."/>
            <person name="Young S.K."/>
            <person name="Zeng Q."/>
            <person name="Gargeya S."/>
            <person name="Fitzgerald M."/>
            <person name="Haas B."/>
            <person name="Abouelleil A."/>
            <person name="Alvarado L."/>
            <person name="Arachchi H.M."/>
            <person name="Berlin A."/>
            <person name="Chapman S.B."/>
            <person name="Gearin G."/>
            <person name="Goldberg J."/>
            <person name="Griggs A."/>
            <person name="Gujja S."/>
            <person name="Hansen M."/>
            <person name="Heiman D."/>
            <person name="Howarth C."/>
            <person name="Larimer J."/>
            <person name="Lui A."/>
            <person name="MacDonald P.J.P."/>
            <person name="McCowen C."/>
            <person name="Montmayeur A."/>
            <person name="Murphy C."/>
            <person name="Neiman D."/>
            <person name="Pearson M."/>
            <person name="Priest M."/>
            <person name="Roberts A."/>
            <person name="Saif S."/>
            <person name="Shea T."/>
            <person name="Sisk P."/>
            <person name="Stolte C."/>
            <person name="Sykes S."/>
            <person name="Wortman J."/>
            <person name="Nusbaum C."/>
            <person name="Birren B."/>
        </authorList>
    </citation>
    <scope>NUCLEOTIDE SEQUENCE [LARGE SCALE GENOMIC DNA]</scope>
    <source>
        <strain evidence="2 3">OT 569</strain>
    </source>
</reference>
<dbReference type="InterPro" id="IPR036895">
    <property type="entry name" value="Uracil-DNA_glycosylase-like_sf"/>
</dbReference>
<dbReference type="CDD" id="cd10033">
    <property type="entry name" value="UDG_like"/>
    <property type="match status" value="1"/>
</dbReference>
<protein>
    <submittedName>
        <fullName evidence="2">Uracil-DNA glycosylase, family 4</fullName>
    </submittedName>
</protein>
<dbReference type="InterPro" id="IPR047124">
    <property type="entry name" value="HI_0220.2"/>
</dbReference>
<dbReference type="PATRIC" id="fig|999415.3.peg.1287"/>
<dbReference type="OrthoDB" id="9789139at2"/>
<sequence>MTLEDIMKTIKEDSRNEAYTKKGISPILQINETAEILIIGQAPGKKTEEAGIPFNDRSGENLMKWMGIDKKTFYSDKIAIMPMDFYYPGKAKTGDLPPRSFIAKEYHCQLLALMSHIKLIMLIGNYAIKYYLKDDRKKNLTETVRSYQEYLPEYFPLIHPSPLNFRWHIRNPWFESEVLPELQKRIREIV</sequence>
<dbReference type="STRING" id="999415.HMPREF9943_01269"/>
<dbReference type="Proteomes" id="UP000011758">
    <property type="component" value="Unassembled WGS sequence"/>
</dbReference>
<accession>M2NDN9</accession>
<dbReference type="EMBL" id="AGEJ01000021">
    <property type="protein sequence ID" value="EMD16343.1"/>
    <property type="molecule type" value="Genomic_DNA"/>
</dbReference>
<dbReference type="BioCyc" id="ECAT999415-HMP:GTTI-1303-MONOMER"/>